<accession>A0A9N9MHB6</accession>
<dbReference type="EMBL" id="OU892290">
    <property type="protein sequence ID" value="CAG9763724.1"/>
    <property type="molecule type" value="Genomic_DNA"/>
</dbReference>
<organism evidence="3 4">
    <name type="scientific">Ceutorhynchus assimilis</name>
    <name type="common">cabbage seed weevil</name>
    <dbReference type="NCBI Taxonomy" id="467358"/>
    <lineage>
        <taxon>Eukaryota</taxon>
        <taxon>Metazoa</taxon>
        <taxon>Ecdysozoa</taxon>
        <taxon>Arthropoda</taxon>
        <taxon>Hexapoda</taxon>
        <taxon>Insecta</taxon>
        <taxon>Pterygota</taxon>
        <taxon>Neoptera</taxon>
        <taxon>Endopterygota</taxon>
        <taxon>Coleoptera</taxon>
        <taxon>Polyphaga</taxon>
        <taxon>Cucujiformia</taxon>
        <taxon>Curculionidae</taxon>
        <taxon>Ceutorhynchinae</taxon>
        <taxon>Ceutorhynchus</taxon>
    </lineage>
</organism>
<name>A0A9N9MHB6_9CUCU</name>
<feature type="region of interest" description="Disordered" evidence="1">
    <location>
        <begin position="123"/>
        <end position="176"/>
    </location>
</feature>
<dbReference type="InterPro" id="IPR039353">
    <property type="entry name" value="TF_Adf1"/>
</dbReference>
<feature type="compositionally biased region" description="Basic and acidic residues" evidence="1">
    <location>
        <begin position="124"/>
        <end position="134"/>
    </location>
</feature>
<dbReference type="InterPro" id="IPR006578">
    <property type="entry name" value="MADF-dom"/>
</dbReference>
<dbReference type="AlphaFoldDB" id="A0A9N9MHB6"/>
<gene>
    <name evidence="3" type="ORF">CEUTPL_LOCUS4382</name>
</gene>
<feature type="domain" description="MADF" evidence="2">
    <location>
        <begin position="5"/>
        <end position="96"/>
    </location>
</feature>
<dbReference type="GO" id="GO:0005634">
    <property type="term" value="C:nucleus"/>
    <property type="evidence" value="ECO:0007669"/>
    <property type="project" value="TreeGrafter"/>
</dbReference>
<keyword evidence="4" id="KW-1185">Reference proteome</keyword>
<dbReference type="Proteomes" id="UP001152799">
    <property type="component" value="Chromosome 14"/>
</dbReference>
<dbReference type="SMART" id="SM00595">
    <property type="entry name" value="MADF"/>
    <property type="match status" value="1"/>
</dbReference>
<proteinExistence type="predicted"/>
<sequence length="244" mass="27974">MDDEHLINQVKEFPALYNKKDSRYKSKLAKENAWKTIAAILESDVVSCEQRWTSLRAKYTTIRKKLREMPSGSGSADIPCFWPYYHMLSFLDPFLLTRRTVSNFKPSMQPVSSAWDTLTQVLEGTREEPEHSESDDFLTPLPSPREESLAAPTPQQARIQKTASASPHVELEAKKRKTETVQDELCNKMSSCIDTLNANLGQKSSDREFALSLAQDMSVLTSEENFFFKRNAYMLLTEILEKRH</sequence>
<feature type="compositionally biased region" description="Polar residues" evidence="1">
    <location>
        <begin position="153"/>
        <end position="165"/>
    </location>
</feature>
<dbReference type="OrthoDB" id="6703957at2759"/>
<dbReference type="GO" id="GO:0006357">
    <property type="term" value="P:regulation of transcription by RNA polymerase II"/>
    <property type="evidence" value="ECO:0007669"/>
    <property type="project" value="TreeGrafter"/>
</dbReference>
<evidence type="ECO:0000313" key="3">
    <source>
        <dbReference type="EMBL" id="CAG9763724.1"/>
    </source>
</evidence>
<evidence type="ECO:0000259" key="2">
    <source>
        <dbReference type="PROSITE" id="PS51029"/>
    </source>
</evidence>
<reference evidence="3" key="1">
    <citation type="submission" date="2022-01" db="EMBL/GenBank/DDBJ databases">
        <authorList>
            <person name="King R."/>
        </authorList>
    </citation>
    <scope>NUCLEOTIDE SEQUENCE</scope>
</reference>
<dbReference type="GO" id="GO:0005667">
    <property type="term" value="C:transcription regulator complex"/>
    <property type="evidence" value="ECO:0007669"/>
    <property type="project" value="TreeGrafter"/>
</dbReference>
<dbReference type="PANTHER" id="PTHR12243">
    <property type="entry name" value="MADF DOMAIN TRANSCRIPTION FACTOR"/>
    <property type="match status" value="1"/>
</dbReference>
<dbReference type="Pfam" id="PF10545">
    <property type="entry name" value="MADF_DNA_bdg"/>
    <property type="match status" value="1"/>
</dbReference>
<evidence type="ECO:0000313" key="4">
    <source>
        <dbReference type="Proteomes" id="UP001152799"/>
    </source>
</evidence>
<evidence type="ECO:0000256" key="1">
    <source>
        <dbReference type="SAM" id="MobiDB-lite"/>
    </source>
</evidence>
<dbReference type="PROSITE" id="PS51029">
    <property type="entry name" value="MADF"/>
    <property type="match status" value="1"/>
</dbReference>
<dbReference type="PANTHER" id="PTHR12243:SF67">
    <property type="entry name" value="COREPRESSOR OF PANGOLIN, ISOFORM A-RELATED"/>
    <property type="match status" value="1"/>
</dbReference>
<protein>
    <recommendedName>
        <fullName evidence="2">MADF domain-containing protein</fullName>
    </recommendedName>
</protein>